<dbReference type="PANTHER" id="PTHR30522">
    <property type="entry name" value="NUCLEOSIDE TRIPHOSPHATE PYROPHOSPHOHYDROLASE"/>
    <property type="match status" value="1"/>
</dbReference>
<dbReference type="InterPro" id="IPR014777">
    <property type="entry name" value="4pyrrole_Mease_sub1"/>
</dbReference>
<dbReference type="GO" id="GO:0006203">
    <property type="term" value="P:dGTP catabolic process"/>
    <property type="evidence" value="ECO:0007669"/>
    <property type="project" value="TreeGrafter"/>
</dbReference>
<name>A0AA43UBZ2_9LACT</name>
<feature type="domain" description="Tetrapyrrole methylase" evidence="1">
    <location>
        <begin position="4"/>
        <end position="204"/>
    </location>
</feature>
<dbReference type="PANTHER" id="PTHR30522:SF0">
    <property type="entry name" value="NUCLEOSIDE TRIPHOSPHATE PYROPHOSPHOHYDROLASE"/>
    <property type="match status" value="1"/>
</dbReference>
<dbReference type="InterPro" id="IPR000878">
    <property type="entry name" value="4pyrrol_Mease"/>
</dbReference>
<dbReference type="Gene3D" id="1.10.287.1080">
    <property type="entry name" value="MazG-like"/>
    <property type="match status" value="1"/>
</dbReference>
<dbReference type="SUPFAM" id="SSF101386">
    <property type="entry name" value="all-alpha NTP pyrophosphatases"/>
    <property type="match status" value="1"/>
</dbReference>
<dbReference type="GO" id="GO:0046076">
    <property type="term" value="P:dTTP catabolic process"/>
    <property type="evidence" value="ECO:0007669"/>
    <property type="project" value="TreeGrafter"/>
</dbReference>
<dbReference type="GO" id="GO:0046052">
    <property type="term" value="P:UTP catabolic process"/>
    <property type="evidence" value="ECO:0007669"/>
    <property type="project" value="TreeGrafter"/>
</dbReference>
<accession>A0AA43UBZ2</accession>
<evidence type="ECO:0000313" key="3">
    <source>
        <dbReference type="EMBL" id="MDO5457161.1"/>
    </source>
</evidence>
<dbReference type="CDD" id="cd11723">
    <property type="entry name" value="YabN_N_like"/>
    <property type="match status" value="1"/>
</dbReference>
<keyword evidence="4" id="KW-1185">Reference proteome</keyword>
<organism evidence="3 4">
    <name type="scientific">Atopococcus tabaci</name>
    <dbReference type="NCBI Taxonomy" id="269774"/>
    <lineage>
        <taxon>Bacteria</taxon>
        <taxon>Bacillati</taxon>
        <taxon>Bacillota</taxon>
        <taxon>Bacilli</taxon>
        <taxon>Lactobacillales</taxon>
        <taxon>Carnobacteriaceae</taxon>
        <taxon>Atopococcus</taxon>
    </lineage>
</organism>
<dbReference type="EMBL" id="JAUNQW010000006">
    <property type="protein sequence ID" value="MDO5457161.1"/>
    <property type="molecule type" value="Genomic_DNA"/>
</dbReference>
<dbReference type="InterPro" id="IPR035013">
    <property type="entry name" value="YabN_N"/>
</dbReference>
<dbReference type="InterPro" id="IPR048015">
    <property type="entry name" value="NTP-PPase_MazG-like_N"/>
</dbReference>
<dbReference type="Proteomes" id="UP001171751">
    <property type="component" value="Unassembled WGS sequence"/>
</dbReference>
<dbReference type="Gene3D" id="3.40.1010.10">
    <property type="entry name" value="Cobalt-precorrin-4 Transmethylase, Domain 1"/>
    <property type="match status" value="1"/>
</dbReference>
<comment type="caution">
    <text evidence="3">The sequence shown here is derived from an EMBL/GenBank/DDBJ whole genome shotgun (WGS) entry which is preliminary data.</text>
</comment>
<feature type="domain" description="NTP pyrophosphohydrolase MazG-like" evidence="2">
    <location>
        <begin position="253"/>
        <end position="326"/>
    </location>
</feature>
<evidence type="ECO:0000259" key="1">
    <source>
        <dbReference type="Pfam" id="PF00590"/>
    </source>
</evidence>
<dbReference type="InterPro" id="IPR011551">
    <property type="entry name" value="NTP_PyrPHydrolase_MazG"/>
</dbReference>
<dbReference type="InterPro" id="IPR004518">
    <property type="entry name" value="MazG-like_dom"/>
</dbReference>
<dbReference type="Pfam" id="PF00590">
    <property type="entry name" value="TP_methylase"/>
    <property type="match status" value="1"/>
</dbReference>
<dbReference type="GO" id="GO:0046061">
    <property type="term" value="P:dATP catabolic process"/>
    <property type="evidence" value="ECO:0007669"/>
    <property type="project" value="TreeGrafter"/>
</dbReference>
<dbReference type="CDD" id="cd11528">
    <property type="entry name" value="NTP-PPase_MazG_Nterm"/>
    <property type="match status" value="1"/>
</dbReference>
<dbReference type="GO" id="GO:0008168">
    <property type="term" value="F:methyltransferase activity"/>
    <property type="evidence" value="ECO:0007669"/>
    <property type="project" value="InterPro"/>
</dbReference>
<sequence>MGKIEIIGLGPGDFHQMPIGSYDIIKKSEHVYLRTEDHPAVAQLKEKGHSFKTYDFLYEKFNEDFEKVYPAIVDDLLEKSKNQDIVYAVPGHPMVAELTTQLLLQNDTGTDVKVMNGHSFIDDLFSAVQADPVEGFQLVDGLDFQVESLSPDQHLIIMQVYHPMVAGDVKLDLMKIYPDDYPVARVDAAGSSQETVTWVPLYELDFFEGVHNLLSVYLPPLSPNKNWRSFARSRDLTDQIFDFDQGDLWVLNQDHKSLWPYLEEESEELRQAIEEDDIDNMIEELGDVLLQVLYHSKVAENEGFFSLEDILESLNQKLYRRHPNVFGELEVDSIEELEQLWEDIKKDENGE</sequence>
<dbReference type="AlphaFoldDB" id="A0AA43UBZ2"/>
<evidence type="ECO:0000313" key="4">
    <source>
        <dbReference type="Proteomes" id="UP001171751"/>
    </source>
</evidence>
<proteinExistence type="predicted"/>
<dbReference type="InterPro" id="IPR035996">
    <property type="entry name" value="4pyrrol_Methylase_sf"/>
</dbReference>
<evidence type="ECO:0000259" key="2">
    <source>
        <dbReference type="Pfam" id="PF03819"/>
    </source>
</evidence>
<dbReference type="GO" id="GO:0046081">
    <property type="term" value="P:dUTP catabolic process"/>
    <property type="evidence" value="ECO:0007669"/>
    <property type="project" value="TreeGrafter"/>
</dbReference>
<gene>
    <name evidence="3" type="ORF">Q4F26_02340</name>
</gene>
<protein>
    <submittedName>
        <fullName evidence="3">MazG nucleotide pyrophosphohydrolase domain-containing protein</fullName>
    </submittedName>
</protein>
<reference evidence="3" key="1">
    <citation type="submission" date="2023-07" db="EMBL/GenBank/DDBJ databases">
        <title>Between Cages and Wild: Unraveling the Impact of Captivity on Animal Microbiomes and Antimicrobial Resistance.</title>
        <authorList>
            <person name="Schmartz G.P."/>
            <person name="Rehner J."/>
            <person name="Schuff M.J."/>
            <person name="Becker S.L."/>
            <person name="Kravczyk M."/>
            <person name="Gurevich A."/>
            <person name="Francke R."/>
            <person name="Mueller R."/>
            <person name="Keller V."/>
            <person name="Keller A."/>
        </authorList>
    </citation>
    <scope>NUCLEOTIDE SEQUENCE</scope>
    <source>
        <strain evidence="3">S39M_St_73</strain>
    </source>
</reference>
<dbReference type="Pfam" id="PF03819">
    <property type="entry name" value="MazG"/>
    <property type="match status" value="1"/>
</dbReference>
<dbReference type="GO" id="GO:0046047">
    <property type="term" value="P:TTP catabolic process"/>
    <property type="evidence" value="ECO:0007669"/>
    <property type="project" value="TreeGrafter"/>
</dbReference>
<dbReference type="GO" id="GO:0047429">
    <property type="term" value="F:nucleoside triphosphate diphosphatase activity"/>
    <property type="evidence" value="ECO:0007669"/>
    <property type="project" value="TreeGrafter"/>
</dbReference>
<dbReference type="SUPFAM" id="SSF53790">
    <property type="entry name" value="Tetrapyrrole methylase"/>
    <property type="match status" value="1"/>
</dbReference>